<protein>
    <submittedName>
        <fullName evidence="1">Uncharacterized protein</fullName>
    </submittedName>
</protein>
<proteinExistence type="predicted"/>
<dbReference type="Gene3D" id="3.30.365.10">
    <property type="entry name" value="Aldehyde oxidase/xanthine dehydrogenase, molybdopterin binding domain"/>
    <property type="match status" value="1"/>
</dbReference>
<comment type="caution">
    <text evidence="1">The sequence shown here is derived from an EMBL/GenBank/DDBJ whole genome shotgun (WGS) entry which is preliminary data.</text>
</comment>
<dbReference type="EMBL" id="JACEGQ020000004">
    <property type="protein sequence ID" value="KAH8510316.1"/>
    <property type="molecule type" value="Genomic_DNA"/>
</dbReference>
<gene>
    <name evidence="1" type="ORF">H0E87_008028</name>
</gene>
<sequence>MHGSNISLNDLGKVGWEGVILEGALHQSRAVNQLDFVVSLGLAAGTSEAKVAGAKGFRKMGSAHLPATVTQVEETPILRSDIIDDCGQSLNPAVDLGQASWLGACDNSKVKFLCP</sequence>
<keyword evidence="2" id="KW-1185">Reference proteome</keyword>
<reference evidence="1" key="1">
    <citation type="journal article" date="2021" name="J. Hered.">
        <title>Genome Assembly of Salicaceae Populus deltoides (Eastern Cottonwood) I-69 Based on Nanopore Sequencing and Hi-C Technologies.</title>
        <authorList>
            <person name="Bai S."/>
            <person name="Wu H."/>
            <person name="Zhang J."/>
            <person name="Pan Z."/>
            <person name="Zhao W."/>
            <person name="Li Z."/>
            <person name="Tong C."/>
        </authorList>
    </citation>
    <scope>NUCLEOTIDE SEQUENCE</scope>
    <source>
        <tissue evidence="1">Leaf</tissue>
    </source>
</reference>
<organism evidence="1 2">
    <name type="scientific">Populus deltoides</name>
    <name type="common">Eastern poplar</name>
    <name type="synonym">Eastern cottonwood</name>
    <dbReference type="NCBI Taxonomy" id="3696"/>
    <lineage>
        <taxon>Eukaryota</taxon>
        <taxon>Viridiplantae</taxon>
        <taxon>Streptophyta</taxon>
        <taxon>Embryophyta</taxon>
        <taxon>Tracheophyta</taxon>
        <taxon>Spermatophyta</taxon>
        <taxon>Magnoliopsida</taxon>
        <taxon>eudicotyledons</taxon>
        <taxon>Gunneridae</taxon>
        <taxon>Pentapetalae</taxon>
        <taxon>rosids</taxon>
        <taxon>fabids</taxon>
        <taxon>Malpighiales</taxon>
        <taxon>Salicaceae</taxon>
        <taxon>Saliceae</taxon>
        <taxon>Populus</taxon>
    </lineage>
</organism>
<evidence type="ECO:0000313" key="2">
    <source>
        <dbReference type="Proteomes" id="UP000807159"/>
    </source>
</evidence>
<dbReference type="Proteomes" id="UP000807159">
    <property type="component" value="Chromosome 4"/>
</dbReference>
<evidence type="ECO:0000313" key="1">
    <source>
        <dbReference type="EMBL" id="KAH8510316.1"/>
    </source>
</evidence>
<accession>A0A8T2YZ87</accession>
<dbReference type="AlphaFoldDB" id="A0A8T2YZ87"/>
<name>A0A8T2YZ87_POPDE</name>